<dbReference type="InterPro" id="IPR000276">
    <property type="entry name" value="GPCR_Rhodpsn"/>
</dbReference>
<dbReference type="Gene3D" id="1.20.1070.10">
    <property type="entry name" value="Rhodopsin 7-helix transmembrane proteins"/>
    <property type="match status" value="1"/>
</dbReference>
<sequence>MSLNATQPSQQQQQLTYVELVHQNGEQHTLAMWLFMGEKCALSLVGILFNAILVASTVKSKNLKSMCNLLIALDSVFLALYQLNALITLLLPIVGTNFVPIRLCFYLQLLPYFGVLMSICLMFQIGLERLSNVLFPIWSKNGNSKRFHAILLLISTMSNCYLMWLQYEMVDENQHFSKSIFRSLLFLVFLETIGWFPAIYLQQFLKFAQFSPITTTYISAGFTTISSCVTASANAPTLYYFSDIYRAEINALLVSIGIKKSASTAQHTKSIALNVVTRHNNWTVSTPLNLNEIVEKVAGLQQIRKSIKDRAEEQTQQTLAKLAEKLAYLKKLAENWQFEMSIGNSMVHQRLVKPTKMAMRYCKQLLNGNDDFKRKATDELLDSQLVRIKLTISELPAELGTLRVQLEAEDMLAMPQRLASLKQHCANIEHSLVSAAYCSIDRFQTARDRLLSFAEQLEKDGLGQNDEGIAMIGEATEEFVAGLKLGILEAEFRHKITAFADPCIYGEAFAKLSEQIAYELEGIYDMCKTWQNATILISENSYDDHLIKRFQNLLTEMQMIGIRHDEINQTIKFIEKKKNEWGKINDLKMVDEIILIIEEMFKREKEVISGAYQFKKALISENCSGNGITGNN</sequence>
<feature type="transmembrane region" description="Helical" evidence="5">
    <location>
        <begin position="147"/>
        <end position="167"/>
    </location>
</feature>
<keyword evidence="3 5" id="KW-1133">Transmembrane helix</keyword>
<comment type="caution">
    <text evidence="6">The sequence shown here is derived from an EMBL/GenBank/DDBJ whole genome shotgun (WGS) entry which is preliminary data.</text>
</comment>
<keyword evidence="4 5" id="KW-0472">Membrane</keyword>
<dbReference type="InterPro" id="IPR019424">
    <property type="entry name" value="7TM_GPCR_Srsx"/>
</dbReference>
<feature type="transmembrane region" description="Helical" evidence="5">
    <location>
        <begin position="70"/>
        <end position="93"/>
    </location>
</feature>
<dbReference type="Pfam" id="PF10320">
    <property type="entry name" value="7TM_GPCR_Srsx"/>
    <property type="match status" value="1"/>
</dbReference>
<dbReference type="EMBL" id="JBICBT010000150">
    <property type="protein sequence ID" value="KAL3122224.1"/>
    <property type="molecule type" value="Genomic_DNA"/>
</dbReference>
<evidence type="ECO:0000256" key="4">
    <source>
        <dbReference type="ARBA" id="ARBA00023136"/>
    </source>
</evidence>
<dbReference type="Proteomes" id="UP001620626">
    <property type="component" value="Unassembled WGS sequence"/>
</dbReference>
<evidence type="ECO:0008006" key="8">
    <source>
        <dbReference type="Google" id="ProtNLM"/>
    </source>
</evidence>
<proteinExistence type="predicted"/>
<organism evidence="6 7">
    <name type="scientific">Heterodera trifolii</name>
    <dbReference type="NCBI Taxonomy" id="157864"/>
    <lineage>
        <taxon>Eukaryota</taxon>
        <taxon>Metazoa</taxon>
        <taxon>Ecdysozoa</taxon>
        <taxon>Nematoda</taxon>
        <taxon>Chromadorea</taxon>
        <taxon>Rhabditida</taxon>
        <taxon>Tylenchina</taxon>
        <taxon>Tylenchomorpha</taxon>
        <taxon>Tylenchoidea</taxon>
        <taxon>Heteroderidae</taxon>
        <taxon>Heteroderinae</taxon>
        <taxon>Heterodera</taxon>
    </lineage>
</organism>
<dbReference type="SMART" id="SM01381">
    <property type="entry name" value="7TM_GPCR_Srsx"/>
    <property type="match status" value="1"/>
</dbReference>
<dbReference type="SUPFAM" id="SSF81321">
    <property type="entry name" value="Family A G protein-coupled receptor-like"/>
    <property type="match status" value="1"/>
</dbReference>
<evidence type="ECO:0000256" key="1">
    <source>
        <dbReference type="ARBA" id="ARBA00004370"/>
    </source>
</evidence>
<name>A0ABD2M426_9BILA</name>
<gene>
    <name evidence="6" type="ORF">niasHT_009114</name>
</gene>
<protein>
    <recommendedName>
        <fullName evidence="8">G-protein coupled receptors family 1 profile domain-containing protein</fullName>
    </recommendedName>
</protein>
<dbReference type="GO" id="GO:0016020">
    <property type="term" value="C:membrane"/>
    <property type="evidence" value="ECO:0007669"/>
    <property type="project" value="UniProtKB-SubCell"/>
</dbReference>
<dbReference type="AlphaFoldDB" id="A0ABD2M426"/>
<evidence type="ECO:0000256" key="5">
    <source>
        <dbReference type="SAM" id="Phobius"/>
    </source>
</evidence>
<feature type="transmembrane region" description="Helical" evidence="5">
    <location>
        <begin position="179"/>
        <end position="201"/>
    </location>
</feature>
<keyword evidence="7" id="KW-1185">Reference proteome</keyword>
<evidence type="ECO:0000313" key="6">
    <source>
        <dbReference type="EMBL" id="KAL3122224.1"/>
    </source>
</evidence>
<evidence type="ECO:0000313" key="7">
    <source>
        <dbReference type="Proteomes" id="UP001620626"/>
    </source>
</evidence>
<keyword evidence="2 5" id="KW-0812">Transmembrane</keyword>
<dbReference type="CDD" id="cd00637">
    <property type="entry name" value="7tm_classA_rhodopsin-like"/>
    <property type="match status" value="1"/>
</dbReference>
<comment type="subcellular location">
    <subcellularLocation>
        <location evidence="1">Membrane</location>
    </subcellularLocation>
</comment>
<evidence type="ECO:0000256" key="3">
    <source>
        <dbReference type="ARBA" id="ARBA00022989"/>
    </source>
</evidence>
<dbReference type="PANTHER" id="PTHR23360:SF5">
    <property type="entry name" value="G-PROTEIN COUPLED RECEPTORS FAMILY 1 PROFILE DOMAIN-CONTAINING PROTEIN"/>
    <property type="match status" value="1"/>
</dbReference>
<dbReference type="InterPro" id="IPR047130">
    <property type="entry name" value="7TM_GPCR_Srsx_nematod"/>
</dbReference>
<accession>A0ABD2M426</accession>
<reference evidence="6 7" key="1">
    <citation type="submission" date="2024-10" db="EMBL/GenBank/DDBJ databases">
        <authorList>
            <person name="Kim D."/>
        </authorList>
    </citation>
    <scope>NUCLEOTIDE SEQUENCE [LARGE SCALE GENOMIC DNA]</scope>
    <source>
        <strain evidence="6">BH-2024</strain>
    </source>
</reference>
<dbReference type="PANTHER" id="PTHR23360">
    <property type="entry name" value="G-PROTEIN COUPLED RECEPTORS FAMILY 1 PROFILE DOMAIN-CONTAINING PROTEIN-RELATED"/>
    <property type="match status" value="1"/>
</dbReference>
<evidence type="ECO:0000256" key="2">
    <source>
        <dbReference type="ARBA" id="ARBA00022692"/>
    </source>
</evidence>
<feature type="transmembrane region" description="Helical" evidence="5">
    <location>
        <begin position="105"/>
        <end position="127"/>
    </location>
</feature>
<feature type="transmembrane region" description="Helical" evidence="5">
    <location>
        <begin position="41"/>
        <end position="58"/>
    </location>
</feature>